<feature type="non-terminal residue" evidence="1">
    <location>
        <position position="1"/>
    </location>
</feature>
<sequence length="96" mass="11242">MPNGLRHVSFERKCAHYAAKKTGPLKWLMQWDIVDLYRPYENVIHAEKTTGQYATNQIYCLRLKVCGGEQRARVIIFEKAKYLLRCSVQDYIESTS</sequence>
<proteinExistence type="predicted"/>
<dbReference type="AlphaFoldDB" id="A0A9J6A017"/>
<evidence type="ECO:0000313" key="2">
    <source>
        <dbReference type="Proteomes" id="UP000824120"/>
    </source>
</evidence>
<organism evidence="1 2">
    <name type="scientific">Solanum commersonii</name>
    <name type="common">Commerson's wild potato</name>
    <name type="synonym">Commerson's nightshade</name>
    <dbReference type="NCBI Taxonomy" id="4109"/>
    <lineage>
        <taxon>Eukaryota</taxon>
        <taxon>Viridiplantae</taxon>
        <taxon>Streptophyta</taxon>
        <taxon>Embryophyta</taxon>
        <taxon>Tracheophyta</taxon>
        <taxon>Spermatophyta</taxon>
        <taxon>Magnoliopsida</taxon>
        <taxon>eudicotyledons</taxon>
        <taxon>Gunneridae</taxon>
        <taxon>Pentapetalae</taxon>
        <taxon>asterids</taxon>
        <taxon>lamiids</taxon>
        <taxon>Solanales</taxon>
        <taxon>Solanaceae</taxon>
        <taxon>Solanoideae</taxon>
        <taxon>Solaneae</taxon>
        <taxon>Solanum</taxon>
    </lineage>
</organism>
<evidence type="ECO:0000313" key="1">
    <source>
        <dbReference type="EMBL" id="KAG5617447.1"/>
    </source>
</evidence>
<dbReference type="OrthoDB" id="1931061at2759"/>
<name>A0A9J6A017_SOLCO</name>
<dbReference type="EMBL" id="JACXVP010000003">
    <property type="protein sequence ID" value="KAG5617447.1"/>
    <property type="molecule type" value="Genomic_DNA"/>
</dbReference>
<keyword evidence="2" id="KW-1185">Reference proteome</keyword>
<reference evidence="1 2" key="1">
    <citation type="submission" date="2020-09" db="EMBL/GenBank/DDBJ databases">
        <title>De no assembly of potato wild relative species, Solanum commersonii.</title>
        <authorList>
            <person name="Cho K."/>
        </authorList>
    </citation>
    <scope>NUCLEOTIDE SEQUENCE [LARGE SCALE GENOMIC DNA]</scope>
    <source>
        <strain evidence="1">LZ3.2</strain>
        <tissue evidence="1">Leaf</tissue>
    </source>
</reference>
<protein>
    <submittedName>
        <fullName evidence="1">Uncharacterized protein</fullName>
    </submittedName>
</protein>
<dbReference type="Proteomes" id="UP000824120">
    <property type="component" value="Chromosome 3"/>
</dbReference>
<gene>
    <name evidence="1" type="ORF">H5410_017271</name>
</gene>
<comment type="caution">
    <text evidence="1">The sequence shown here is derived from an EMBL/GenBank/DDBJ whole genome shotgun (WGS) entry which is preliminary data.</text>
</comment>
<accession>A0A9J6A017</accession>